<dbReference type="EMBL" id="JAQIZT010000019">
    <property type="protein sequence ID" value="KAJ6951629.1"/>
    <property type="molecule type" value="Genomic_DNA"/>
</dbReference>
<dbReference type="Proteomes" id="UP001164929">
    <property type="component" value="Chromosome 19"/>
</dbReference>
<keyword evidence="2" id="KW-1185">Reference proteome</keyword>
<sequence>MALEGAMEEEVSGAGEGCLTQVVARVPAMSCSSVISIREERCWHQGKGSAK</sequence>
<name>A0AAD6L796_9ROSI</name>
<evidence type="ECO:0000313" key="2">
    <source>
        <dbReference type="Proteomes" id="UP001164929"/>
    </source>
</evidence>
<protein>
    <submittedName>
        <fullName evidence="1">Uncharacterized protein</fullName>
    </submittedName>
</protein>
<proteinExistence type="predicted"/>
<gene>
    <name evidence="1" type="ORF">NC653_040925</name>
</gene>
<accession>A0AAD6L796</accession>
<evidence type="ECO:0000313" key="1">
    <source>
        <dbReference type="EMBL" id="KAJ6951629.1"/>
    </source>
</evidence>
<organism evidence="1 2">
    <name type="scientific">Populus alba x Populus x berolinensis</name>
    <dbReference type="NCBI Taxonomy" id="444605"/>
    <lineage>
        <taxon>Eukaryota</taxon>
        <taxon>Viridiplantae</taxon>
        <taxon>Streptophyta</taxon>
        <taxon>Embryophyta</taxon>
        <taxon>Tracheophyta</taxon>
        <taxon>Spermatophyta</taxon>
        <taxon>Magnoliopsida</taxon>
        <taxon>eudicotyledons</taxon>
        <taxon>Gunneridae</taxon>
        <taxon>Pentapetalae</taxon>
        <taxon>rosids</taxon>
        <taxon>fabids</taxon>
        <taxon>Malpighiales</taxon>
        <taxon>Salicaceae</taxon>
        <taxon>Saliceae</taxon>
        <taxon>Populus</taxon>
    </lineage>
</organism>
<reference evidence="1" key="1">
    <citation type="journal article" date="2023" name="Mol. Ecol. Resour.">
        <title>Chromosome-level genome assembly of a triploid poplar Populus alba 'Berolinensis'.</title>
        <authorList>
            <person name="Chen S."/>
            <person name="Yu Y."/>
            <person name="Wang X."/>
            <person name="Wang S."/>
            <person name="Zhang T."/>
            <person name="Zhou Y."/>
            <person name="He R."/>
            <person name="Meng N."/>
            <person name="Wang Y."/>
            <person name="Liu W."/>
            <person name="Liu Z."/>
            <person name="Liu J."/>
            <person name="Guo Q."/>
            <person name="Huang H."/>
            <person name="Sederoff R.R."/>
            <person name="Wang G."/>
            <person name="Qu G."/>
            <person name="Chen S."/>
        </authorList>
    </citation>
    <scope>NUCLEOTIDE SEQUENCE</scope>
    <source>
        <strain evidence="1">SC-2020</strain>
    </source>
</reference>
<dbReference type="AlphaFoldDB" id="A0AAD6L796"/>
<comment type="caution">
    <text evidence="1">The sequence shown here is derived from an EMBL/GenBank/DDBJ whole genome shotgun (WGS) entry which is preliminary data.</text>
</comment>